<feature type="compositionally biased region" description="Low complexity" evidence="1">
    <location>
        <begin position="272"/>
        <end position="290"/>
    </location>
</feature>
<evidence type="ECO:0000256" key="1">
    <source>
        <dbReference type="SAM" id="MobiDB-lite"/>
    </source>
</evidence>
<dbReference type="STRING" id="5888.A0E4K0"/>
<gene>
    <name evidence="2" type="ORF">GSPATT00023392001</name>
</gene>
<feature type="compositionally biased region" description="Low complexity" evidence="1">
    <location>
        <begin position="201"/>
        <end position="214"/>
    </location>
</feature>
<dbReference type="HOGENOM" id="CLU_229225_0_0_1"/>
<feature type="region of interest" description="Disordered" evidence="1">
    <location>
        <begin position="2162"/>
        <end position="2184"/>
    </location>
</feature>
<dbReference type="OrthoDB" id="301845at2759"/>
<feature type="compositionally biased region" description="Low complexity" evidence="1">
    <location>
        <begin position="122"/>
        <end position="134"/>
    </location>
</feature>
<dbReference type="InterPro" id="IPR052828">
    <property type="entry name" value="NELF-A_domain"/>
</dbReference>
<dbReference type="InParanoid" id="A0E4K0"/>
<feature type="compositionally biased region" description="Low complexity" evidence="1">
    <location>
        <begin position="250"/>
        <end position="260"/>
    </location>
</feature>
<proteinExistence type="predicted"/>
<dbReference type="OMA" id="NDPNCKE"/>
<reference evidence="2 3" key="1">
    <citation type="journal article" date="2006" name="Nature">
        <title>Global trends of whole-genome duplications revealed by the ciliate Paramecium tetraurelia.</title>
        <authorList>
            <consortium name="Genoscope"/>
            <person name="Aury J.-M."/>
            <person name="Jaillon O."/>
            <person name="Duret L."/>
            <person name="Noel B."/>
            <person name="Jubin C."/>
            <person name="Porcel B.M."/>
            <person name="Segurens B."/>
            <person name="Daubin V."/>
            <person name="Anthouard V."/>
            <person name="Aiach N."/>
            <person name="Arnaiz O."/>
            <person name="Billaut A."/>
            <person name="Beisson J."/>
            <person name="Blanc I."/>
            <person name="Bouhouche K."/>
            <person name="Camara F."/>
            <person name="Duharcourt S."/>
            <person name="Guigo R."/>
            <person name="Gogendeau D."/>
            <person name="Katinka M."/>
            <person name="Keller A.-M."/>
            <person name="Kissmehl R."/>
            <person name="Klotz C."/>
            <person name="Koll F."/>
            <person name="Le Moue A."/>
            <person name="Lepere C."/>
            <person name="Malinsky S."/>
            <person name="Nowacki M."/>
            <person name="Nowak J.K."/>
            <person name="Plattner H."/>
            <person name="Poulain J."/>
            <person name="Ruiz F."/>
            <person name="Serrano V."/>
            <person name="Zagulski M."/>
            <person name="Dessen P."/>
            <person name="Betermier M."/>
            <person name="Weissenbach J."/>
            <person name="Scarpelli C."/>
            <person name="Schachter V."/>
            <person name="Sperling L."/>
            <person name="Meyer E."/>
            <person name="Cohen J."/>
            <person name="Wincker P."/>
        </authorList>
    </citation>
    <scope>NUCLEOTIDE SEQUENCE [LARGE SCALE GENOMIC DNA]</scope>
    <source>
        <strain evidence="2 3">Stock d4-2</strain>
    </source>
</reference>
<feature type="region of interest" description="Disordered" evidence="1">
    <location>
        <begin position="194"/>
        <end position="416"/>
    </location>
</feature>
<dbReference type="eggNOG" id="ENOG502RT31">
    <property type="taxonomic scope" value="Eukaryota"/>
</dbReference>
<feature type="compositionally biased region" description="Low complexity" evidence="1">
    <location>
        <begin position="323"/>
        <end position="403"/>
    </location>
</feature>
<feature type="compositionally biased region" description="Polar residues" evidence="1">
    <location>
        <begin position="64"/>
        <end position="74"/>
    </location>
</feature>
<feature type="compositionally biased region" description="Polar residues" evidence="1">
    <location>
        <begin position="2162"/>
        <end position="2181"/>
    </location>
</feature>
<dbReference type="EMBL" id="CT868658">
    <property type="protein sequence ID" value="CAK90217.1"/>
    <property type="molecule type" value="Genomic_DNA"/>
</dbReference>
<dbReference type="Proteomes" id="UP000000600">
    <property type="component" value="Unassembled WGS sequence"/>
</dbReference>
<sequence length="2406" mass="279184">MNSQNNQAGIFGNPQSNLFGQTSSTSAAIFNSNGQTQNQGAIFNQQSNMGGAQQAASGAQPSSLNIFGSAQPSGNLFGNNAPNNNNIFSATQAGAQPPQQQQPLFGGAAPQPNQTGLSGLDSLSQQPLGGQPPQANNNSTGLFPSLNPNPLAQPTQPNTAQPIATNPTGLGAFNNVTSTGLGAGTTQSIGQGATSGGLFGLQPNNAQPSLNNNNFIASQNPASAPLNLQNPASAPPTSNPLGTTTLGTNQAQPSQPQASPLGTSNNLFTNPTSSLQNLTQPQQQQTTSSNWMTQPSTKPPAQQPTQLTAQPPTQPSAQPPAQPIAQPLPAQQPTTQQPSTQQPTTTQTTPSIIQIGTQPNQQSTVQQPQQQTSSLLQPTQQQPLVPQTTQLSQQPPAAQQQPASQPPPQQKLQLPLSKNRDFYKIMEVLNCRDDIKIQSLFKEDDNLYKIMIQGSNWFSFSDNKVQLQSDTPFDQEIRTKCFDNKIKSEVYYVLKDSLQASRVKILNDQFQRKQKAPEKSKFFENEIKKFQHIFFNHYAEQRSQLVAGLKLMLVNLIEDDDVGKPSKFLNDMFKRGLIEGLANSFLSVPAALNFYLKQEYFSEEYTFQTLQHFVSEQTQILEIFTILQRYFKIDRFEELYVKPVQKLIENMKTTQFLGLFHKNEHLVFQEYSPLASKLQEEYKKIAFVFVLSLCIRPLYQEIEAEEEEYPLPPLWINKVEAIKQIQPDYIQKIFQIAIILQEGKDVQNQNDYEISLRYFEEVLRVLENASINSHFWSSACTCIYQWIRCYKNKYQEDEYDDEVELLSKIFSILLQLPSLWDMFYVLVKKIDTTEQIIFDRLNKLKVFRKINQNETLDLLADDHNQFQSLHNMIRDFSEGKLTNNLYKSSDFLGKSNRASMDYYNEQNKLKNKTLSMGIDNLGVSVYKFKHAIKFIKGEVKKQATSIKRIALLCSSNNINRQILKVTSECSRLIDLIIDTHKEEEKAIQLINNLLTIGSEAIQIINFILEDPMLQKEMAEEINKLSTNEQQIQRQQGFSYHPLFELFHIARKCQASYQFKVKQVIRIHLNYAQLCSAIFGQDNPLQLFEQQNTNHYYQQTQHTFVKNTLETFLRFQLQEWKIFEEDKMEVTIEYQSSMYLALQKILKKFLFYHTKEYKETQLHSLIKQYMNEINSQLILEFLLTNLDVTLTDSFFEDIGQKQLSNNINMVGIKNKLYEQVRNFDKLKFHVTSLLINLLDCWNTLIDLYSIYDETFSNNLQLVKQLHQFFQEEQYFLQQIVSTYHQDINGYVNNRVKLNFIHSILGLLNTISDPQSNCQDPPDFEDMEQRNFKQIYDDMKFKNYHQILDRNLPQQSTIFTSALRLLSKPLLNYNLEQSITTIETEENQLLNKRIHYHHLIFQSLHTILNRLDKRCYLIEKQEILEFLIISLENNQSFMQYILKSQNPNLSSGIKYILELFQNIFGYDDELEQDYRIPMLVLVFFHQVLCVNQSRYQSFAKECRTTYASLLLKLCKEVQFFLNKKCEKLIKFLSNQNAKLYITRETGTAIEQCVIENCILDSIEELVMLEYLFKLLINEMKQESKETTKAFSEIIKSMFQKNFIREWYLILIQFSDHIEFAKFLRRTPVIKSNLVFNYLSNYIYSYGRDFQIDSNTVNYIGGNAIAIQKSNIMASWFTQLLSTFNQLSQFVQFFFSIGLTGSAFSDIYLKDLYEEIELGDSIFSPNHGKDIIEGGVVKLFGQEDNQLSETEYAFNAALYFLQKASQSIFVLDTIKIHEELMIPAIEVLNQICWYTQQVVCKYKSVVSNKDTSLMTYEKLNNMSQHQFYFFKRILELKSVCNNEYKGKYRQVLFTCFHSVLLILQSVKENELQEPQDLVQVFHYFILQIDFNDPNCKELIGQLSSILSVILNVYPANPELLNKPNEGFYNIINLQLEALKNQNNSKIFQSIIQCWIDIITFNISNKIDVRYLKQLTFIADEQIYNSNENGQYNHKHSMWCHVLVLVRELLAYDQTQCRSILEFLSSHEQRMHSAIIQIDQTQQYQSLRQFTDVTGLTLKHIQTYQQSYMLFFELSQITQFMLELILCKNMRLQFKRQLDKIIYTFMGQYSQQLGYHKKLKQFFQSFKPYTLLETKLNQLFAKAESIKSSDYFSIVQSAQMMRQNQTFSPHRTIQRDQTSNFDGKSTQGGGQRFNLKRDVDNISLFQYICLIEYLRFCRFSIQGIAASMNIFEVDRNFQLEDNVWNSFGNNIQNFIQFNFDAFANLSQSEYINNLIKMHQWLLSNYDFQIQYNGLQQLCVYPTNRDELLQMFIQNIIYGFCAELQYLQLREVHRKINFIKDSYNIEMNLTKELSKYAETLKAIQFVKQMEQQDLLNEVLSFGEYPINEANDSYFNRWKTKFDEKNAEYKKI</sequence>
<feature type="compositionally biased region" description="Polar residues" evidence="1">
    <location>
        <begin position="215"/>
        <end position="232"/>
    </location>
</feature>
<feature type="compositionally biased region" description="Polar residues" evidence="1">
    <location>
        <begin position="261"/>
        <end position="271"/>
    </location>
</feature>
<feature type="compositionally biased region" description="Low complexity" evidence="1">
    <location>
        <begin position="48"/>
        <end position="63"/>
    </location>
</feature>
<dbReference type="PANTHER" id="PTHR13328:SF4">
    <property type="entry name" value="NEGATIVE ELONGATION FACTOR A"/>
    <property type="match status" value="1"/>
</dbReference>
<protein>
    <recommendedName>
        <fullName evidence="4">Nucleoporin</fullName>
    </recommendedName>
</protein>
<feature type="compositionally biased region" description="Low complexity" evidence="1">
    <location>
        <begin position="75"/>
        <end position="112"/>
    </location>
</feature>
<feature type="compositionally biased region" description="Polar residues" evidence="1">
    <location>
        <begin position="135"/>
        <end position="171"/>
    </location>
</feature>
<feature type="compositionally biased region" description="Polar residues" evidence="1">
    <location>
        <begin position="239"/>
        <end position="249"/>
    </location>
</feature>
<dbReference type="RefSeq" id="XP_001457614.1">
    <property type="nucleotide sequence ID" value="XM_001457577.1"/>
</dbReference>
<keyword evidence="3" id="KW-1185">Reference proteome</keyword>
<organism evidence="2 3">
    <name type="scientific">Paramecium tetraurelia</name>
    <dbReference type="NCBI Taxonomy" id="5888"/>
    <lineage>
        <taxon>Eukaryota</taxon>
        <taxon>Sar</taxon>
        <taxon>Alveolata</taxon>
        <taxon>Ciliophora</taxon>
        <taxon>Intramacronucleata</taxon>
        <taxon>Oligohymenophorea</taxon>
        <taxon>Peniculida</taxon>
        <taxon>Parameciidae</taxon>
        <taxon>Paramecium</taxon>
    </lineage>
</organism>
<evidence type="ECO:0000313" key="2">
    <source>
        <dbReference type="EMBL" id="CAK90217.1"/>
    </source>
</evidence>
<feature type="region of interest" description="Disordered" evidence="1">
    <location>
        <begin position="48"/>
        <end position="171"/>
    </location>
</feature>
<evidence type="ECO:0008006" key="4">
    <source>
        <dbReference type="Google" id="ProtNLM"/>
    </source>
</evidence>
<evidence type="ECO:0000313" key="3">
    <source>
        <dbReference type="Proteomes" id="UP000000600"/>
    </source>
</evidence>
<feature type="compositionally biased region" description="Pro residues" evidence="1">
    <location>
        <begin position="312"/>
        <end position="322"/>
    </location>
</feature>
<dbReference type="PANTHER" id="PTHR13328">
    <property type="entry name" value="NEGATIVE ELONGATION FACTOR A NELF-A"/>
    <property type="match status" value="1"/>
</dbReference>
<dbReference type="KEGG" id="ptm:GSPATT00023392001"/>
<accession>A0E4K0</accession>
<name>A0E4K0_PARTE</name>
<dbReference type="GeneID" id="5043399"/>